<comment type="similarity">
    <text evidence="1">Belongs to the barstar family.</text>
</comment>
<evidence type="ECO:0000313" key="3">
    <source>
        <dbReference type="EMBL" id="MEV0361088.1"/>
    </source>
</evidence>
<gene>
    <name evidence="3" type="ORF">AB0H72_00150</name>
</gene>
<proteinExistence type="inferred from homology"/>
<evidence type="ECO:0000313" key="4">
    <source>
        <dbReference type="Proteomes" id="UP001551658"/>
    </source>
</evidence>
<dbReference type="InterPro" id="IPR000468">
    <property type="entry name" value="Barstar"/>
</dbReference>
<dbReference type="RefSeq" id="WP_357971607.1">
    <property type="nucleotide sequence ID" value="NZ_JBFAIH010000001.1"/>
</dbReference>
<organism evidence="3 4">
    <name type="scientific">Nocardia fusca</name>
    <dbReference type="NCBI Taxonomy" id="941183"/>
    <lineage>
        <taxon>Bacteria</taxon>
        <taxon>Bacillati</taxon>
        <taxon>Actinomycetota</taxon>
        <taxon>Actinomycetes</taxon>
        <taxon>Mycobacteriales</taxon>
        <taxon>Nocardiaceae</taxon>
        <taxon>Nocardia</taxon>
    </lineage>
</organism>
<evidence type="ECO:0000256" key="1">
    <source>
        <dbReference type="ARBA" id="ARBA00006845"/>
    </source>
</evidence>
<dbReference type="Gene3D" id="3.30.370.10">
    <property type="entry name" value="Barstar-like"/>
    <property type="match status" value="1"/>
</dbReference>
<dbReference type="EMBL" id="JBFAIH010000001">
    <property type="protein sequence ID" value="MEV0361088.1"/>
    <property type="molecule type" value="Genomic_DNA"/>
</dbReference>
<sequence>MNKRISLDLSSTKTVEQLHAVLKNVFGFPDFYGNNFPALVDCWSSLRYPDDDMSALVLDALDDRLELCANGLASCSEDVIRTLISAVEAVNNRARLNSLEAVILLVLNE</sequence>
<accession>A0ABV3F0B2</accession>
<comment type="caution">
    <text evidence="3">The sequence shown here is derived from an EMBL/GenBank/DDBJ whole genome shotgun (WGS) entry which is preliminary data.</text>
</comment>
<protein>
    <submittedName>
        <fullName evidence="3">Barstar family protein</fullName>
    </submittedName>
</protein>
<dbReference type="InterPro" id="IPR035905">
    <property type="entry name" value="Barstar-like_sf"/>
</dbReference>
<reference evidence="3 4" key="1">
    <citation type="submission" date="2024-06" db="EMBL/GenBank/DDBJ databases">
        <title>The Natural Products Discovery Center: Release of the First 8490 Sequenced Strains for Exploring Actinobacteria Biosynthetic Diversity.</title>
        <authorList>
            <person name="Kalkreuter E."/>
            <person name="Kautsar S.A."/>
            <person name="Yang D."/>
            <person name="Bader C.D."/>
            <person name="Teijaro C.N."/>
            <person name="Fluegel L."/>
            <person name="Davis C.M."/>
            <person name="Simpson J.R."/>
            <person name="Lauterbach L."/>
            <person name="Steele A.D."/>
            <person name="Gui C."/>
            <person name="Meng S."/>
            <person name="Li G."/>
            <person name="Viehrig K."/>
            <person name="Ye F."/>
            <person name="Su P."/>
            <person name="Kiefer A.F."/>
            <person name="Nichols A."/>
            <person name="Cepeda A.J."/>
            <person name="Yan W."/>
            <person name="Fan B."/>
            <person name="Jiang Y."/>
            <person name="Adhikari A."/>
            <person name="Zheng C.-J."/>
            <person name="Schuster L."/>
            <person name="Cowan T.M."/>
            <person name="Smanski M.J."/>
            <person name="Chevrette M.G."/>
            <person name="De Carvalho L.P.S."/>
            <person name="Shen B."/>
        </authorList>
    </citation>
    <scope>NUCLEOTIDE SEQUENCE [LARGE SCALE GENOMIC DNA]</scope>
    <source>
        <strain evidence="3 4">NPDC050671</strain>
    </source>
</reference>
<dbReference type="Pfam" id="PF01337">
    <property type="entry name" value="Barstar"/>
    <property type="match status" value="1"/>
</dbReference>
<feature type="domain" description="Barstar (barnase inhibitor)" evidence="2">
    <location>
        <begin position="5"/>
        <end position="66"/>
    </location>
</feature>
<dbReference type="SUPFAM" id="SSF52038">
    <property type="entry name" value="Barstar-related"/>
    <property type="match status" value="1"/>
</dbReference>
<name>A0ABV3F0B2_9NOCA</name>
<keyword evidence="4" id="KW-1185">Reference proteome</keyword>
<dbReference type="Proteomes" id="UP001551658">
    <property type="component" value="Unassembled WGS sequence"/>
</dbReference>
<evidence type="ECO:0000259" key="2">
    <source>
        <dbReference type="Pfam" id="PF01337"/>
    </source>
</evidence>